<comment type="caution">
    <text evidence="2">The sequence shown here is derived from an EMBL/GenBank/DDBJ whole genome shotgun (WGS) entry which is preliminary data.</text>
</comment>
<protein>
    <submittedName>
        <fullName evidence="2">Uncharacterized protein</fullName>
    </submittedName>
</protein>
<organism evidence="2 3">
    <name type="scientific">Larimichthys crocea</name>
    <name type="common">Large yellow croaker</name>
    <name type="synonym">Pseudosciaena crocea</name>
    <dbReference type="NCBI Taxonomy" id="215358"/>
    <lineage>
        <taxon>Eukaryota</taxon>
        <taxon>Metazoa</taxon>
        <taxon>Chordata</taxon>
        <taxon>Craniata</taxon>
        <taxon>Vertebrata</taxon>
        <taxon>Euteleostomi</taxon>
        <taxon>Actinopterygii</taxon>
        <taxon>Neopterygii</taxon>
        <taxon>Teleostei</taxon>
        <taxon>Neoteleostei</taxon>
        <taxon>Acanthomorphata</taxon>
        <taxon>Eupercaria</taxon>
        <taxon>Sciaenidae</taxon>
        <taxon>Larimichthys</taxon>
    </lineage>
</organism>
<evidence type="ECO:0000313" key="3">
    <source>
        <dbReference type="Proteomes" id="UP000424527"/>
    </source>
</evidence>
<feature type="region of interest" description="Disordered" evidence="1">
    <location>
        <begin position="219"/>
        <end position="246"/>
    </location>
</feature>
<dbReference type="EMBL" id="REGW02000006">
    <property type="protein sequence ID" value="KAE8295461.1"/>
    <property type="molecule type" value="Genomic_DNA"/>
</dbReference>
<name>A0A6G0IW08_LARCR</name>
<reference evidence="2 3" key="1">
    <citation type="submission" date="2019-07" db="EMBL/GenBank/DDBJ databases">
        <title>Chromosome genome assembly for large yellow croaker.</title>
        <authorList>
            <person name="Xiao S."/>
        </authorList>
    </citation>
    <scope>NUCLEOTIDE SEQUENCE [LARGE SCALE GENOMIC DNA]</scope>
    <source>
        <strain evidence="2">JMULYC20181020</strain>
        <tissue evidence="2">Muscle</tissue>
    </source>
</reference>
<sequence>MKVETGVNDAVKSGYVVWVKHPAHIRLRDPLDTSLAHSSLCRLGRRALSAFLPWLLALLQHPFVPLVCSSFPPSFQPMTPPVGFAGQPDSLAVAASAAAAAAAASAAATAGAVELSDAVLLRRCCSASLPLSAFCLTLLCWIIATEVCKRRRQRGQEREGERQRVGALHSTAALYSLCFPGLVECSAGEQLIRRELPKGIYPPLFARPPSVHFWDRVQRRREEGGTQSRTSDSAAQLSVPPCSRDT</sequence>
<evidence type="ECO:0000313" key="2">
    <source>
        <dbReference type="EMBL" id="KAE8295461.1"/>
    </source>
</evidence>
<feature type="compositionally biased region" description="Polar residues" evidence="1">
    <location>
        <begin position="225"/>
        <end position="236"/>
    </location>
</feature>
<dbReference type="AlphaFoldDB" id="A0A6G0IW08"/>
<accession>A0A6G0IW08</accession>
<gene>
    <name evidence="2" type="ORF">D5F01_LYC06391</name>
</gene>
<keyword evidence="3" id="KW-1185">Reference proteome</keyword>
<evidence type="ECO:0000256" key="1">
    <source>
        <dbReference type="SAM" id="MobiDB-lite"/>
    </source>
</evidence>
<proteinExistence type="predicted"/>
<dbReference type="Proteomes" id="UP000424527">
    <property type="component" value="Unassembled WGS sequence"/>
</dbReference>